<gene>
    <name evidence="1" type="ORF">DILT_LOCUS5853</name>
</gene>
<protein>
    <submittedName>
        <fullName evidence="1">Uncharacterized protein</fullName>
    </submittedName>
</protein>
<accession>A0A3P7NNP5</accession>
<name>A0A3P7NNP5_DIBLA</name>
<reference evidence="1 2" key="1">
    <citation type="submission" date="2018-11" db="EMBL/GenBank/DDBJ databases">
        <authorList>
            <consortium name="Pathogen Informatics"/>
        </authorList>
    </citation>
    <scope>NUCLEOTIDE SEQUENCE [LARGE SCALE GENOMIC DNA]</scope>
</reference>
<sequence length="169" mass="18484">MLLLSLFITTVCCGAPGIANISVVTFFIKSEVDSTPCAGLELPQNASLIFTDSVPSQIEIPRIEQEAAGECSVPNGTFIDVMFTNNYTLHVRWTFEQDPLVNDPADGYSMVGAEPDRLHGVYILQELSVWNNSTDELLYANTSVKSSEIQLTFACCVAGYCFLKLNLST</sequence>
<dbReference type="Proteomes" id="UP000281553">
    <property type="component" value="Unassembled WGS sequence"/>
</dbReference>
<dbReference type="EMBL" id="UYRU01048292">
    <property type="protein sequence ID" value="VDN10022.1"/>
    <property type="molecule type" value="Genomic_DNA"/>
</dbReference>
<evidence type="ECO:0000313" key="1">
    <source>
        <dbReference type="EMBL" id="VDN10022.1"/>
    </source>
</evidence>
<dbReference type="AlphaFoldDB" id="A0A3P7NNP5"/>
<proteinExistence type="predicted"/>
<organism evidence="1 2">
    <name type="scientific">Dibothriocephalus latus</name>
    <name type="common">Fish tapeworm</name>
    <name type="synonym">Diphyllobothrium latum</name>
    <dbReference type="NCBI Taxonomy" id="60516"/>
    <lineage>
        <taxon>Eukaryota</taxon>
        <taxon>Metazoa</taxon>
        <taxon>Spiralia</taxon>
        <taxon>Lophotrochozoa</taxon>
        <taxon>Platyhelminthes</taxon>
        <taxon>Cestoda</taxon>
        <taxon>Eucestoda</taxon>
        <taxon>Diphyllobothriidea</taxon>
        <taxon>Diphyllobothriidae</taxon>
        <taxon>Dibothriocephalus</taxon>
    </lineage>
</organism>
<dbReference type="OrthoDB" id="6265293at2759"/>
<keyword evidence="2" id="KW-1185">Reference proteome</keyword>
<evidence type="ECO:0000313" key="2">
    <source>
        <dbReference type="Proteomes" id="UP000281553"/>
    </source>
</evidence>